<keyword evidence="11 20" id="KW-0418">Kinase</keyword>
<dbReference type="Gene3D" id="3.30.200.20">
    <property type="entry name" value="Phosphorylase Kinase, domain 1"/>
    <property type="match status" value="1"/>
</dbReference>
<dbReference type="Proteomes" id="UP000694425">
    <property type="component" value="Unplaced"/>
</dbReference>
<evidence type="ECO:0000256" key="7">
    <source>
        <dbReference type="ARBA" id="ARBA00022553"/>
    </source>
</evidence>
<keyword evidence="24" id="KW-0675">Receptor</keyword>
<evidence type="ECO:0000313" key="24">
    <source>
        <dbReference type="EMBL" id="CCP73506.1"/>
    </source>
</evidence>
<dbReference type="RefSeq" id="XP_044083211.1">
    <property type="nucleotide sequence ID" value="XM_044227276.1"/>
</dbReference>
<dbReference type="GeneTree" id="ENSGT00940000158792"/>
<keyword evidence="8 20" id="KW-0399">Innate immunity</keyword>
<comment type="catalytic activity">
    <reaction evidence="17 20">
        <text>L-seryl-[protein] + ATP = O-phospho-L-seryl-[protein] + ADP + H(+)</text>
        <dbReference type="Rhea" id="RHEA:17989"/>
        <dbReference type="Rhea" id="RHEA-COMP:9863"/>
        <dbReference type="Rhea" id="RHEA-COMP:11604"/>
        <dbReference type="ChEBI" id="CHEBI:15378"/>
        <dbReference type="ChEBI" id="CHEBI:29999"/>
        <dbReference type="ChEBI" id="CHEBI:30616"/>
        <dbReference type="ChEBI" id="CHEBI:83421"/>
        <dbReference type="ChEBI" id="CHEBI:456216"/>
        <dbReference type="EC" id="2.7.11.1"/>
    </reaction>
</comment>
<dbReference type="GO" id="GO:0038061">
    <property type="term" value="P:non-canonical NF-kappaB signal transduction"/>
    <property type="evidence" value="ECO:0007669"/>
    <property type="project" value="Ensembl"/>
</dbReference>
<evidence type="ECO:0000259" key="23">
    <source>
        <dbReference type="PROSITE" id="PS50011"/>
    </source>
</evidence>
<dbReference type="CDD" id="cd08793">
    <property type="entry name" value="Death_IRAK4"/>
    <property type="match status" value="1"/>
</dbReference>
<evidence type="ECO:0000256" key="16">
    <source>
        <dbReference type="ARBA" id="ARBA00047899"/>
    </source>
</evidence>
<dbReference type="PANTHER" id="PTHR48006:SF102">
    <property type="entry name" value="LEUCINE-RICH REPEAT-CONTAINING PROTEIN DDB_G0281931-RELATED"/>
    <property type="match status" value="1"/>
</dbReference>
<dbReference type="KEGG" id="nvs:122891544"/>
<evidence type="ECO:0000256" key="17">
    <source>
        <dbReference type="ARBA" id="ARBA00048679"/>
    </source>
</evidence>
<feature type="binding site" evidence="22">
    <location>
        <begin position="313"/>
        <end position="315"/>
    </location>
    <ligand>
        <name>ATP</name>
        <dbReference type="ChEBI" id="CHEBI:30616"/>
    </ligand>
</feature>
<dbReference type="SUPFAM" id="SSF47986">
    <property type="entry name" value="DEATH domain"/>
    <property type="match status" value="1"/>
</dbReference>
<accession>U6CSQ5</accession>
<dbReference type="InterPro" id="IPR001245">
    <property type="entry name" value="Ser-Thr/Tyr_kinase_cat_dom"/>
</dbReference>
<evidence type="ECO:0000256" key="13">
    <source>
        <dbReference type="ARBA" id="ARBA00022842"/>
    </source>
</evidence>
<dbReference type="SMART" id="SM00220">
    <property type="entry name" value="S_TKc"/>
    <property type="match status" value="1"/>
</dbReference>
<dbReference type="GO" id="GO:0045087">
    <property type="term" value="P:innate immune response"/>
    <property type="evidence" value="ECO:0007669"/>
    <property type="project" value="UniProtKB-UniRule"/>
</dbReference>
<dbReference type="GeneID" id="122891544"/>
<dbReference type="PIRSF" id="PIRSF038189">
    <property type="entry name" value="IRAK4"/>
    <property type="match status" value="1"/>
</dbReference>
<evidence type="ECO:0000313" key="26">
    <source>
        <dbReference type="Proteomes" id="UP000694425"/>
    </source>
</evidence>
<evidence type="ECO:0000256" key="11">
    <source>
        <dbReference type="ARBA" id="ARBA00022777"/>
    </source>
</evidence>
<evidence type="ECO:0000256" key="20">
    <source>
        <dbReference type="PIRNR" id="PIRNR038189"/>
    </source>
</evidence>
<dbReference type="GO" id="GO:0070498">
    <property type="term" value="P:interleukin-1-mediated signaling pathway"/>
    <property type="evidence" value="ECO:0007669"/>
    <property type="project" value="Ensembl"/>
</dbReference>
<keyword evidence="26" id="KW-1185">Reference proteome</keyword>
<evidence type="ECO:0000256" key="1">
    <source>
        <dbReference type="ARBA" id="ARBA00001946"/>
    </source>
</evidence>
<keyword evidence="12 20" id="KW-0067">ATP-binding</keyword>
<comment type="function">
    <text evidence="20">Serine/threonine-protein kinase that plays a critical role in initiating innate immune response against foreign pathogens.</text>
</comment>
<dbReference type="FunFam" id="1.10.533.10:FF:000028">
    <property type="entry name" value="Interleukin 1 receptor-associated kinase 4"/>
    <property type="match status" value="1"/>
</dbReference>
<dbReference type="GO" id="GO:1990266">
    <property type="term" value="P:neutrophil migration"/>
    <property type="evidence" value="ECO:0007669"/>
    <property type="project" value="Ensembl"/>
</dbReference>
<dbReference type="RefSeq" id="XP_044083210.1">
    <property type="nucleotide sequence ID" value="XM_044227275.1"/>
</dbReference>
<dbReference type="EC" id="2.7.11.1" evidence="4 20"/>
<keyword evidence="6 20" id="KW-0723">Serine/threonine-protein kinase</keyword>
<dbReference type="GO" id="GO:0019901">
    <property type="term" value="F:protein kinase binding"/>
    <property type="evidence" value="ECO:0007669"/>
    <property type="project" value="Ensembl"/>
</dbReference>
<feature type="domain" description="Protein kinase" evidence="23">
    <location>
        <begin position="186"/>
        <end position="454"/>
    </location>
</feature>
<evidence type="ECO:0000256" key="21">
    <source>
        <dbReference type="PIRSR" id="PIRSR038189-1"/>
    </source>
</evidence>
<dbReference type="Pfam" id="PF07714">
    <property type="entry name" value="PK_Tyr_Ser-Thr"/>
    <property type="match status" value="1"/>
</dbReference>
<gene>
    <name evidence="24 25" type="primary">IRAK4</name>
</gene>
<dbReference type="RefSeq" id="XP_044083212.1">
    <property type="nucleotide sequence ID" value="XM_044227277.1"/>
</dbReference>
<organism evidence="24">
    <name type="scientific">Neovison vison</name>
    <name type="common">American mink</name>
    <name type="synonym">Mustela vison</name>
    <dbReference type="NCBI Taxonomy" id="452646"/>
    <lineage>
        <taxon>Eukaryota</taxon>
        <taxon>Metazoa</taxon>
        <taxon>Chordata</taxon>
        <taxon>Craniata</taxon>
        <taxon>Vertebrata</taxon>
        <taxon>Euteleostomi</taxon>
        <taxon>Mammalia</taxon>
        <taxon>Eutheria</taxon>
        <taxon>Laurasiatheria</taxon>
        <taxon>Carnivora</taxon>
        <taxon>Caniformia</taxon>
        <taxon>Musteloidea</taxon>
        <taxon>Mustelidae</taxon>
        <taxon>Mustelinae</taxon>
        <taxon>Neogale</taxon>
    </lineage>
</organism>
<dbReference type="PROSITE" id="PS50011">
    <property type="entry name" value="PROTEIN_KINASE_DOM"/>
    <property type="match status" value="1"/>
</dbReference>
<comment type="subunit">
    <text evidence="18">Associates with MYD88 and IRAK2 to form a ternary complex called the Myddosome. Once phosphorylated, IRAK4 dissociates from the receptor complex and then associates with the TNF receptor-associated factor 6 (TRAF6), IRAK1, and PELI1; this intermediate complex is required for subsequent NF-kappa-B activation. Direct binding of SMAD6 to PELI1 prevents complex formation and hence negatively regulates IL1R-TLR signaling and eventually NF-kappa-B-mediated gene expression. Interacts with IL1RL1. Interacts (when phosphorylated) with IRAK1. May interact (when phosphorylated) with IRAK3.</text>
</comment>
<reference evidence="24" key="1">
    <citation type="submission" date="2012-11" db="EMBL/GenBank/DDBJ databases">
        <title>An American mink transcriptome.</title>
        <authorList>
            <person name="Anistoroaei R."/>
            <person name="Christensen K."/>
        </authorList>
    </citation>
    <scope>NUCLEOTIDE SEQUENCE</scope>
    <source>
        <tissue evidence="24">Pool of brain</tissue>
    </source>
</reference>
<keyword evidence="14" id="KW-0391">Immunity</keyword>
<reference evidence="25" key="2">
    <citation type="submission" date="2025-05" db="UniProtKB">
        <authorList>
            <consortium name="Ensembl"/>
        </authorList>
    </citation>
    <scope>IDENTIFICATION</scope>
</reference>
<comment type="similarity">
    <text evidence="3 20">Belongs to the protein kinase superfamily. TKL Ser/Thr protein kinase family. Pelle subfamily.</text>
</comment>
<dbReference type="Ensembl" id="ENSNVIT00000010554.1">
    <property type="protein sequence ID" value="ENSNVIP00000009013.1"/>
    <property type="gene ID" value="ENSNVIG00000007084.1"/>
</dbReference>
<dbReference type="PANTHER" id="PTHR48006">
    <property type="entry name" value="LEUCINE-RICH REPEAT-CONTAINING PROTEIN DDB_G0281931-RELATED"/>
    <property type="match status" value="1"/>
</dbReference>
<dbReference type="CDD" id="cd14158">
    <property type="entry name" value="STKc_IRAK4"/>
    <property type="match status" value="1"/>
</dbReference>
<dbReference type="InterPro" id="IPR000719">
    <property type="entry name" value="Prot_kinase_dom"/>
</dbReference>
<evidence type="ECO:0000256" key="3">
    <source>
        <dbReference type="ARBA" id="ARBA00008718"/>
    </source>
</evidence>
<evidence type="ECO:0000313" key="25">
    <source>
        <dbReference type="Ensembl" id="ENSNVIP00000009013.1"/>
    </source>
</evidence>
<dbReference type="GO" id="GO:0009986">
    <property type="term" value="C:cell surface"/>
    <property type="evidence" value="ECO:0007669"/>
    <property type="project" value="Ensembl"/>
</dbReference>
<feature type="binding site" evidence="22">
    <location>
        <position position="313"/>
    </location>
    <ligand>
        <name>ATP</name>
        <dbReference type="ChEBI" id="CHEBI:30616"/>
    </ligand>
</feature>
<dbReference type="InterPro" id="IPR051824">
    <property type="entry name" value="LRR_Rcpt-Like_S/T_Kinase"/>
</dbReference>
<keyword evidence="9 20" id="KW-0808">Transferase</keyword>
<evidence type="ECO:0000256" key="8">
    <source>
        <dbReference type="ARBA" id="ARBA00022588"/>
    </source>
</evidence>
<dbReference type="GO" id="GO:0005149">
    <property type="term" value="F:interleukin-1 receptor binding"/>
    <property type="evidence" value="ECO:0007669"/>
    <property type="project" value="Ensembl"/>
</dbReference>
<dbReference type="FunFam" id="3.30.200.20:FF:000368">
    <property type="entry name" value="Interleukin-1 receptor-associated kinase 4"/>
    <property type="match status" value="1"/>
</dbReference>
<dbReference type="InterPro" id="IPR011029">
    <property type="entry name" value="DEATH-like_dom_sf"/>
</dbReference>
<dbReference type="InterPro" id="IPR011009">
    <property type="entry name" value="Kinase-like_dom_sf"/>
</dbReference>
<evidence type="ECO:0000256" key="2">
    <source>
        <dbReference type="ARBA" id="ARBA00004496"/>
    </source>
</evidence>
<evidence type="ECO:0000256" key="6">
    <source>
        <dbReference type="ARBA" id="ARBA00022527"/>
    </source>
</evidence>
<evidence type="ECO:0000256" key="19">
    <source>
        <dbReference type="ARBA" id="ARBA00073104"/>
    </source>
</evidence>
<evidence type="ECO:0000256" key="15">
    <source>
        <dbReference type="ARBA" id="ARBA00022990"/>
    </source>
</evidence>
<evidence type="ECO:0000256" key="10">
    <source>
        <dbReference type="ARBA" id="ARBA00022741"/>
    </source>
</evidence>
<evidence type="ECO:0000256" key="18">
    <source>
        <dbReference type="ARBA" id="ARBA00064278"/>
    </source>
</evidence>
<dbReference type="InterPro" id="IPR017428">
    <property type="entry name" value="IRAK4"/>
</dbReference>
<dbReference type="GO" id="GO:0043123">
    <property type="term" value="P:positive regulation of canonical NF-kappaB signal transduction"/>
    <property type="evidence" value="ECO:0007669"/>
    <property type="project" value="Ensembl"/>
</dbReference>
<dbReference type="AlphaFoldDB" id="U6CSQ5"/>
<comment type="catalytic activity">
    <reaction evidence="16 20">
        <text>L-threonyl-[protein] + ATP = O-phospho-L-threonyl-[protein] + ADP + H(+)</text>
        <dbReference type="Rhea" id="RHEA:46608"/>
        <dbReference type="Rhea" id="RHEA-COMP:11060"/>
        <dbReference type="Rhea" id="RHEA-COMP:11605"/>
        <dbReference type="ChEBI" id="CHEBI:15378"/>
        <dbReference type="ChEBI" id="CHEBI:30013"/>
        <dbReference type="ChEBI" id="CHEBI:30616"/>
        <dbReference type="ChEBI" id="CHEBI:61977"/>
        <dbReference type="ChEBI" id="CHEBI:456216"/>
        <dbReference type="EC" id="2.7.11.1"/>
    </reaction>
</comment>
<feature type="binding site" evidence="22">
    <location>
        <position position="213"/>
    </location>
    <ligand>
        <name>ATP</name>
        <dbReference type="ChEBI" id="CHEBI:30616"/>
    </ligand>
</feature>
<sequence length="460" mass="51602">MNKPITSSTYVRCLNLGLIRKLSDFIDPQEGWKKLAVAIKKPSGDDRYNQFHIRRFEALLQTGKSPTCELLFDWGTTNCTVGDLVDLLIQNEFFAAASLLLPDAVPKTVNILPSKEAVTVQQKQLPLCGKDRTFVLPVQNLEQNFMPPDSSSPENPSLEGSDTRFHSFSFYELKNVTNNFDERPISLGGNKMGEGGFGVVYKGFVNNKTVAVKKLAAMVDISTEELRQQFDQEIKVMAKCQHENLVELLGFSSDGDDLCLVYVYMPNGSLLDRLSCLDDTPPLPWHMRCKIAQDAANGISFLHENHHIHRDIKSANILLDKDFTAKISDFGLARASEKFSQTVMTSRIVGTTAYMAPEALRGEITPKSDIYSFGVVLLEIITGLPAVDEHREPQLLLDIKEEIEDEEKTIEDYVDTKMNDTDPASIEAMYYVASQCLHEKKNKRPDIKKVQQLLQDVTAS</sequence>
<dbReference type="CTD" id="51135"/>
<dbReference type="SUPFAM" id="SSF56112">
    <property type="entry name" value="Protein kinase-like (PK-like)"/>
    <property type="match status" value="1"/>
</dbReference>
<comment type="subcellular location">
    <subcellularLocation>
        <location evidence="2 20">Cytoplasm</location>
    </subcellularLocation>
</comment>
<evidence type="ECO:0000256" key="14">
    <source>
        <dbReference type="ARBA" id="ARBA00022859"/>
    </source>
</evidence>
<dbReference type="FunFam" id="1.10.510.10:FF:000414">
    <property type="entry name" value="Interleukin-1 receptor-associated kinase 4"/>
    <property type="match status" value="1"/>
</dbReference>
<evidence type="ECO:0000256" key="4">
    <source>
        <dbReference type="ARBA" id="ARBA00012513"/>
    </source>
</evidence>
<evidence type="ECO:0000256" key="22">
    <source>
        <dbReference type="PIRSR" id="PIRSR038189-2"/>
    </source>
</evidence>
<keyword evidence="10 20" id="KW-0547">Nucleotide-binding</keyword>
<keyword evidence="5 20" id="KW-0963">Cytoplasm</keyword>
<dbReference type="Gene3D" id="1.10.533.10">
    <property type="entry name" value="Death Domain, Fas"/>
    <property type="match status" value="1"/>
</dbReference>
<dbReference type="Gene3D" id="1.10.510.10">
    <property type="entry name" value="Transferase(Phosphotransferase) domain 1"/>
    <property type="match status" value="1"/>
</dbReference>
<keyword evidence="15" id="KW-0007">Acetylation</keyword>
<name>U6CSQ5_NEOVI</name>
<dbReference type="GO" id="GO:0002446">
    <property type="term" value="P:neutrophil mediated immunity"/>
    <property type="evidence" value="ECO:0007669"/>
    <property type="project" value="Ensembl"/>
</dbReference>
<evidence type="ECO:0000256" key="9">
    <source>
        <dbReference type="ARBA" id="ARBA00022679"/>
    </source>
</evidence>
<evidence type="ECO:0000256" key="5">
    <source>
        <dbReference type="ARBA" id="ARBA00022490"/>
    </source>
</evidence>
<dbReference type="GO" id="GO:0034142">
    <property type="term" value="P:toll-like receptor 4 signaling pathway"/>
    <property type="evidence" value="ECO:0007669"/>
    <property type="project" value="Ensembl"/>
</dbReference>
<evidence type="ECO:0000256" key="12">
    <source>
        <dbReference type="ARBA" id="ARBA00022840"/>
    </source>
</evidence>
<feature type="active site" description="Proton acceptor" evidence="21">
    <location>
        <position position="311"/>
    </location>
</feature>
<proteinExistence type="evidence at transcript level"/>
<comment type="cofactor">
    <cofactor evidence="1 20">
        <name>Mg(2+)</name>
        <dbReference type="ChEBI" id="CHEBI:18420"/>
    </cofactor>
</comment>
<keyword evidence="13 20" id="KW-0460">Magnesium</keyword>
<protein>
    <recommendedName>
        <fullName evidence="19 20">Interleukin-1 receptor-associated kinase 4</fullName>
        <ecNumber evidence="4 20">2.7.11.1</ecNumber>
    </recommendedName>
</protein>
<keyword evidence="7" id="KW-0597">Phosphoprotein</keyword>
<dbReference type="GO" id="GO:0005737">
    <property type="term" value="C:cytoplasm"/>
    <property type="evidence" value="ECO:0007669"/>
    <property type="project" value="UniProtKB-SubCell"/>
</dbReference>
<dbReference type="GO" id="GO:0000287">
    <property type="term" value="F:magnesium ion binding"/>
    <property type="evidence" value="ECO:0007669"/>
    <property type="project" value="InterPro"/>
</dbReference>
<dbReference type="GO" id="GO:0038172">
    <property type="term" value="P:interleukin-33-mediated signaling pathway"/>
    <property type="evidence" value="ECO:0007669"/>
    <property type="project" value="Ensembl"/>
</dbReference>
<dbReference type="EMBL" id="HAAF01001680">
    <property type="protein sequence ID" value="CCP73506.1"/>
    <property type="molecule type" value="mRNA"/>
</dbReference>
<dbReference type="GO" id="GO:0005524">
    <property type="term" value="F:ATP binding"/>
    <property type="evidence" value="ECO:0007669"/>
    <property type="project" value="UniProtKB-UniRule"/>
</dbReference>
<dbReference type="GO" id="GO:0004674">
    <property type="term" value="F:protein serine/threonine kinase activity"/>
    <property type="evidence" value="ECO:0007669"/>
    <property type="project" value="UniProtKB-UniRule"/>
</dbReference>
<dbReference type="InterPro" id="IPR037970">
    <property type="entry name" value="IRAK4_Death"/>
</dbReference>